<name>A0A1H7MVC8_9SPHI</name>
<dbReference type="AlphaFoldDB" id="A0A1H7MVC8"/>
<evidence type="ECO:0000313" key="1">
    <source>
        <dbReference type="EMBL" id="SEL15174.1"/>
    </source>
</evidence>
<dbReference type="Proteomes" id="UP000198916">
    <property type="component" value="Unassembled WGS sequence"/>
</dbReference>
<dbReference type="STRING" id="332977.SAMN05421740_103659"/>
<protein>
    <submittedName>
        <fullName evidence="1">Uncharacterized protein</fullName>
    </submittedName>
</protein>
<proteinExistence type="predicted"/>
<sequence length="96" mass="11371">MFKFVDSHILVDSIMRTIAELPHPDFKITIFAMNQKFIIKFEQGTLEQIYKIAEADVTDGVDGIFQIIDEEFSRTVAQRFSDMRKSFIETYKRHEY</sequence>
<organism evidence="1 2">
    <name type="scientific">Parapedobacter koreensis</name>
    <dbReference type="NCBI Taxonomy" id="332977"/>
    <lineage>
        <taxon>Bacteria</taxon>
        <taxon>Pseudomonadati</taxon>
        <taxon>Bacteroidota</taxon>
        <taxon>Sphingobacteriia</taxon>
        <taxon>Sphingobacteriales</taxon>
        <taxon>Sphingobacteriaceae</taxon>
        <taxon>Parapedobacter</taxon>
    </lineage>
</organism>
<evidence type="ECO:0000313" key="2">
    <source>
        <dbReference type="Proteomes" id="UP000198916"/>
    </source>
</evidence>
<accession>A0A1H7MVC8</accession>
<keyword evidence="2" id="KW-1185">Reference proteome</keyword>
<gene>
    <name evidence="1" type="ORF">SAMN05421740_103659</name>
</gene>
<reference evidence="2" key="1">
    <citation type="submission" date="2016-10" db="EMBL/GenBank/DDBJ databases">
        <authorList>
            <person name="Varghese N."/>
            <person name="Submissions S."/>
        </authorList>
    </citation>
    <scope>NUCLEOTIDE SEQUENCE [LARGE SCALE GENOMIC DNA]</scope>
    <source>
        <strain evidence="2">Jip14</strain>
    </source>
</reference>
<dbReference type="EMBL" id="FNZR01000003">
    <property type="protein sequence ID" value="SEL15174.1"/>
    <property type="molecule type" value="Genomic_DNA"/>
</dbReference>